<dbReference type="Proteomes" id="UP000037923">
    <property type="component" value="Unassembled WGS sequence"/>
</dbReference>
<dbReference type="SUPFAM" id="SSF58113">
    <property type="entry name" value="Apolipoprotein A-I"/>
    <property type="match status" value="1"/>
</dbReference>
<proteinExistence type="predicted"/>
<gene>
    <name evidence="2" type="ORF">ABB37_00012</name>
</gene>
<dbReference type="VEuPathDB" id="TriTrypDB:LpyrH10_01_0120"/>
<evidence type="ECO:0000256" key="1">
    <source>
        <dbReference type="SAM" id="MobiDB-lite"/>
    </source>
</evidence>
<accession>A0A0M9G9J6</accession>
<keyword evidence="3" id="KW-1185">Reference proteome</keyword>
<comment type="caution">
    <text evidence="2">The sequence shown here is derived from an EMBL/GenBank/DDBJ whole genome shotgun (WGS) entry which is preliminary data.</text>
</comment>
<name>A0A0M9G9J6_LEPPY</name>
<dbReference type="EMBL" id="LGTL01000001">
    <property type="protein sequence ID" value="KPA85603.1"/>
    <property type="molecule type" value="Genomic_DNA"/>
</dbReference>
<feature type="compositionally biased region" description="Low complexity" evidence="1">
    <location>
        <begin position="9"/>
        <end position="30"/>
    </location>
</feature>
<dbReference type="GeneID" id="26900310"/>
<dbReference type="Gene3D" id="1.20.120.20">
    <property type="entry name" value="Apolipoprotein"/>
    <property type="match status" value="1"/>
</dbReference>
<reference evidence="2 3" key="1">
    <citation type="submission" date="2015-07" db="EMBL/GenBank/DDBJ databases">
        <title>High-quality genome of monoxenous trypanosomatid Leptomonas pyrrhocoris.</title>
        <authorList>
            <person name="Flegontov P."/>
            <person name="Butenko A."/>
            <person name="Firsov S."/>
            <person name="Vlcek C."/>
            <person name="Logacheva M.D."/>
            <person name="Field M."/>
            <person name="Filatov D."/>
            <person name="Flegontova O."/>
            <person name="Gerasimov E."/>
            <person name="Jackson A.P."/>
            <person name="Kelly S."/>
            <person name="Opperdoes F."/>
            <person name="O'Reilly A."/>
            <person name="Votypka J."/>
            <person name="Yurchenko V."/>
            <person name="Lukes J."/>
        </authorList>
    </citation>
    <scope>NUCLEOTIDE SEQUENCE [LARGE SCALE GENOMIC DNA]</scope>
    <source>
        <strain evidence="2">H10</strain>
    </source>
</reference>
<protein>
    <submittedName>
        <fullName evidence="2">Uncharacterized protein</fullName>
    </submittedName>
</protein>
<dbReference type="OrthoDB" id="273246at2759"/>
<feature type="region of interest" description="Disordered" evidence="1">
    <location>
        <begin position="1"/>
        <end position="51"/>
    </location>
</feature>
<dbReference type="RefSeq" id="XP_015664042.1">
    <property type="nucleotide sequence ID" value="XM_015796034.1"/>
</dbReference>
<sequence>MPHQQTITQQVQEAVSQGSAAAAAQVGEKAQQAREKAAELLESATNGADNLHQTATNAKKNVQEAAKKAMDTAHDYVEDARKKADPYVESTKAKYESAKAAAGNYRETAQHAMENAKGQVNAVREKVTQRAQPYVDNVQAFDITKTATFHVLTHLLSIYLYVVWRILRLVPAANKVGTFVEEKEKNIGVIAGCAAAGQKVPVVGPRTVEVITIAAKSVRIDLNEQIAQYEANSKKQK</sequence>
<dbReference type="OMA" id="YVHEGQR"/>
<evidence type="ECO:0000313" key="2">
    <source>
        <dbReference type="EMBL" id="KPA85603.1"/>
    </source>
</evidence>
<dbReference type="AlphaFoldDB" id="A0A0M9G9J6"/>
<evidence type="ECO:0000313" key="3">
    <source>
        <dbReference type="Proteomes" id="UP000037923"/>
    </source>
</evidence>
<organism evidence="2 3">
    <name type="scientific">Leptomonas pyrrhocoris</name>
    <name type="common">Firebug parasite</name>
    <dbReference type="NCBI Taxonomy" id="157538"/>
    <lineage>
        <taxon>Eukaryota</taxon>
        <taxon>Discoba</taxon>
        <taxon>Euglenozoa</taxon>
        <taxon>Kinetoplastea</taxon>
        <taxon>Metakinetoplastina</taxon>
        <taxon>Trypanosomatida</taxon>
        <taxon>Trypanosomatidae</taxon>
        <taxon>Leishmaniinae</taxon>
        <taxon>Leptomonas</taxon>
    </lineage>
</organism>